<comment type="caution">
    <text evidence="2">The sequence shown here is derived from an EMBL/GenBank/DDBJ whole genome shotgun (WGS) entry which is preliminary data.</text>
</comment>
<reference evidence="2 3" key="1">
    <citation type="submission" date="2024-05" db="EMBL/GenBank/DDBJ databases">
        <authorList>
            <person name="Wallberg A."/>
        </authorList>
    </citation>
    <scope>NUCLEOTIDE SEQUENCE [LARGE SCALE GENOMIC DNA]</scope>
</reference>
<sequence>MCGICVTRLLDNGKIQCPDCKQNYEYNKLDEITINRELVKVIEHQKSKKLTSESAVPLPKDKPSKVPAASEPTVHKGVCDEHCAYKVHYCETHAVYICADCAMAYHQNCKRVAAKSCLHDEKAVLFEKVNSQNASLQEAGNLIDNFQDVCKGVELHHKRTEDKLREEVKEHGNQIKRLTKQIDDCQISVSRNSALKKEARGKREEAASSEHNIQCVETFIHLDNEKQNVASYGRKTQEWTKHVKYEIKQGIEDIFTPFALATIIKSREAYATYTHNGQQRWGRVMTNDGYTTIQDFRTVAPPSWALVFNLSNVTDHLSSPRHIY</sequence>
<evidence type="ECO:0008006" key="4">
    <source>
        <dbReference type="Google" id="ProtNLM"/>
    </source>
</evidence>
<organism evidence="2 3">
    <name type="scientific">Meganyctiphanes norvegica</name>
    <name type="common">Northern krill</name>
    <name type="synonym">Thysanopoda norvegica</name>
    <dbReference type="NCBI Taxonomy" id="48144"/>
    <lineage>
        <taxon>Eukaryota</taxon>
        <taxon>Metazoa</taxon>
        <taxon>Ecdysozoa</taxon>
        <taxon>Arthropoda</taxon>
        <taxon>Crustacea</taxon>
        <taxon>Multicrustacea</taxon>
        <taxon>Malacostraca</taxon>
        <taxon>Eumalacostraca</taxon>
        <taxon>Eucarida</taxon>
        <taxon>Euphausiacea</taxon>
        <taxon>Euphausiidae</taxon>
        <taxon>Meganyctiphanes</taxon>
    </lineage>
</organism>
<feature type="region of interest" description="Disordered" evidence="1">
    <location>
        <begin position="52"/>
        <end position="71"/>
    </location>
</feature>
<feature type="non-terminal residue" evidence="2">
    <location>
        <position position="324"/>
    </location>
</feature>
<dbReference type="AlphaFoldDB" id="A0AAV2SH39"/>
<dbReference type="SUPFAM" id="SSF57850">
    <property type="entry name" value="RING/U-box"/>
    <property type="match status" value="1"/>
</dbReference>
<proteinExistence type="predicted"/>
<dbReference type="Proteomes" id="UP001497623">
    <property type="component" value="Unassembled WGS sequence"/>
</dbReference>
<keyword evidence="3" id="KW-1185">Reference proteome</keyword>
<dbReference type="Gene3D" id="3.30.160.60">
    <property type="entry name" value="Classic Zinc Finger"/>
    <property type="match status" value="1"/>
</dbReference>
<name>A0AAV2SH39_MEGNR</name>
<accession>A0AAV2SH39</accession>
<protein>
    <recommendedName>
        <fullName evidence="4">Phorbol-ester/DAG-type domain-containing protein</fullName>
    </recommendedName>
</protein>
<dbReference type="EMBL" id="CAXKWB010060010">
    <property type="protein sequence ID" value="CAL4182458.1"/>
    <property type="molecule type" value="Genomic_DNA"/>
</dbReference>
<evidence type="ECO:0000313" key="3">
    <source>
        <dbReference type="Proteomes" id="UP001497623"/>
    </source>
</evidence>
<gene>
    <name evidence="2" type="ORF">MNOR_LOCUS35575</name>
</gene>
<evidence type="ECO:0000313" key="2">
    <source>
        <dbReference type="EMBL" id="CAL4182458.1"/>
    </source>
</evidence>
<evidence type="ECO:0000256" key="1">
    <source>
        <dbReference type="SAM" id="MobiDB-lite"/>
    </source>
</evidence>